<dbReference type="AlphaFoldDB" id="A0A0F9F687"/>
<organism evidence="1">
    <name type="scientific">marine sediment metagenome</name>
    <dbReference type="NCBI Taxonomy" id="412755"/>
    <lineage>
        <taxon>unclassified sequences</taxon>
        <taxon>metagenomes</taxon>
        <taxon>ecological metagenomes</taxon>
    </lineage>
</organism>
<sequence>VLYLPLWALGDSFKSVDAYRHTCDCTDALWRPSGHYFDGSADIDITSALTTVLSTLTVGTVILWYRPDTATPGAQKSVFTLGDTDANEYFRLSITTAGEFTAGLAVAGAWKWSTTTDAVVFGDTTWACVGVTQDAISPILYVNGSVPAQTFGVSTDKTGWLASATGLDNGYVGCQSFNGWGKLRHITGYIGEVRIHNRALTPQEMQHDYLTTRWRYT</sequence>
<dbReference type="InterPro" id="IPR013320">
    <property type="entry name" value="ConA-like_dom_sf"/>
</dbReference>
<name>A0A0F9F687_9ZZZZ</name>
<evidence type="ECO:0008006" key="2">
    <source>
        <dbReference type="Google" id="ProtNLM"/>
    </source>
</evidence>
<comment type="caution">
    <text evidence="1">The sequence shown here is derived from an EMBL/GenBank/DDBJ whole genome shotgun (WGS) entry which is preliminary data.</text>
</comment>
<dbReference type="Pfam" id="PF13385">
    <property type="entry name" value="Laminin_G_3"/>
    <property type="match status" value="1"/>
</dbReference>
<evidence type="ECO:0000313" key="1">
    <source>
        <dbReference type="EMBL" id="KKL81773.1"/>
    </source>
</evidence>
<dbReference type="SUPFAM" id="SSF49899">
    <property type="entry name" value="Concanavalin A-like lectins/glucanases"/>
    <property type="match status" value="1"/>
</dbReference>
<reference evidence="1" key="1">
    <citation type="journal article" date="2015" name="Nature">
        <title>Complex archaea that bridge the gap between prokaryotes and eukaryotes.</title>
        <authorList>
            <person name="Spang A."/>
            <person name="Saw J.H."/>
            <person name="Jorgensen S.L."/>
            <person name="Zaremba-Niedzwiedzka K."/>
            <person name="Martijn J."/>
            <person name="Lind A.E."/>
            <person name="van Eijk R."/>
            <person name="Schleper C."/>
            <person name="Guy L."/>
            <person name="Ettema T.J."/>
        </authorList>
    </citation>
    <scope>NUCLEOTIDE SEQUENCE</scope>
</reference>
<dbReference type="Gene3D" id="2.60.120.200">
    <property type="match status" value="1"/>
</dbReference>
<accession>A0A0F9F687</accession>
<dbReference type="EMBL" id="LAZR01022470">
    <property type="protein sequence ID" value="KKL81773.1"/>
    <property type="molecule type" value="Genomic_DNA"/>
</dbReference>
<protein>
    <recommendedName>
        <fullName evidence="2">LamG-like jellyroll fold domain-containing protein</fullName>
    </recommendedName>
</protein>
<proteinExistence type="predicted"/>
<gene>
    <name evidence="1" type="ORF">LCGC14_1991450</name>
</gene>
<feature type="non-terminal residue" evidence="1">
    <location>
        <position position="1"/>
    </location>
</feature>